<feature type="region of interest" description="Disordered" evidence="1">
    <location>
        <begin position="56"/>
        <end position="79"/>
    </location>
</feature>
<dbReference type="Proteomes" id="UP000017836">
    <property type="component" value="Unassembled WGS sequence"/>
</dbReference>
<dbReference type="AlphaFoldDB" id="U5D885"/>
<evidence type="ECO:0000313" key="3">
    <source>
        <dbReference type="Proteomes" id="UP000017836"/>
    </source>
</evidence>
<protein>
    <submittedName>
        <fullName evidence="2">Uncharacterized protein</fullName>
    </submittedName>
</protein>
<sequence>MSFYPRPALPRAVCFSVRHPSNAPPPLPTLYHNYSHLIQNGAPLVCAQPNLPFPHPPPYPAANPPSSFPAPNPAPNTPLPSLSASSCSRLVVPLVVPLVAPFAIPVGGPHSTHIVKALRSSLVGRFTPPKE</sequence>
<proteinExistence type="predicted"/>
<dbReference type="EMBL" id="KI392442">
    <property type="protein sequence ID" value="ERN16573.1"/>
    <property type="molecule type" value="Genomic_DNA"/>
</dbReference>
<dbReference type="HOGENOM" id="CLU_1930361_0_0_1"/>
<keyword evidence="3" id="KW-1185">Reference proteome</keyword>
<reference evidence="3" key="1">
    <citation type="journal article" date="2013" name="Science">
        <title>The Amborella genome and the evolution of flowering plants.</title>
        <authorList>
            <consortium name="Amborella Genome Project"/>
        </authorList>
    </citation>
    <scope>NUCLEOTIDE SEQUENCE [LARGE SCALE GENOMIC DNA]</scope>
</reference>
<feature type="compositionally biased region" description="Pro residues" evidence="1">
    <location>
        <begin position="56"/>
        <end position="78"/>
    </location>
</feature>
<accession>U5D885</accession>
<evidence type="ECO:0000256" key="1">
    <source>
        <dbReference type="SAM" id="MobiDB-lite"/>
    </source>
</evidence>
<evidence type="ECO:0000313" key="2">
    <source>
        <dbReference type="EMBL" id="ERN16573.1"/>
    </source>
</evidence>
<dbReference type="Gramene" id="ERN16573">
    <property type="protein sequence ID" value="ERN16573"/>
    <property type="gene ID" value="AMTR_s00031p00193190"/>
</dbReference>
<organism evidence="2 3">
    <name type="scientific">Amborella trichopoda</name>
    <dbReference type="NCBI Taxonomy" id="13333"/>
    <lineage>
        <taxon>Eukaryota</taxon>
        <taxon>Viridiplantae</taxon>
        <taxon>Streptophyta</taxon>
        <taxon>Embryophyta</taxon>
        <taxon>Tracheophyta</taxon>
        <taxon>Spermatophyta</taxon>
        <taxon>Magnoliopsida</taxon>
        <taxon>Amborellales</taxon>
        <taxon>Amborellaceae</taxon>
        <taxon>Amborella</taxon>
    </lineage>
</organism>
<name>U5D885_AMBTC</name>
<gene>
    <name evidence="2" type="ORF">AMTR_s00031p00193190</name>
</gene>